<dbReference type="AlphaFoldDB" id="A0A811TAJ7"/>
<accession>A0A811TAJ7</accession>
<gene>
    <name evidence="1" type="ORF">FFODKBPE_00369</name>
</gene>
<dbReference type="EMBL" id="CAJHIP010000012">
    <property type="protein sequence ID" value="CAD6492798.1"/>
    <property type="molecule type" value="Genomic_DNA"/>
</dbReference>
<comment type="caution">
    <text evidence="1">The sequence shown here is derived from an EMBL/GenBank/DDBJ whole genome shotgun (WGS) entry which is preliminary data.</text>
</comment>
<dbReference type="Proteomes" id="UP000603056">
    <property type="component" value="Unassembled WGS sequence"/>
</dbReference>
<reference evidence="1" key="1">
    <citation type="submission" date="2020-10" db="EMBL/GenBank/DDBJ databases">
        <authorList>
            <person name="Hahn C.J."/>
            <person name="Laso-Perez R."/>
            <person name="Vulcano F."/>
            <person name="Vaziourakis K.-M."/>
            <person name="Stokke R."/>
            <person name="Steen I.H."/>
            <person name="Teske A."/>
            <person name="Boetius A."/>
            <person name="Liebeke M."/>
            <person name="Amann R."/>
            <person name="Knittel K."/>
        </authorList>
    </citation>
    <scope>NUCLEOTIDE SEQUENCE</scope>
    <source>
        <strain evidence="1">Gfbio:e3339647-f889-4370-9287-4fb5cb688e4c:AG394J04_GoMArc1</strain>
    </source>
</reference>
<evidence type="ECO:0000313" key="1">
    <source>
        <dbReference type="EMBL" id="CAD6492798.1"/>
    </source>
</evidence>
<name>A0A811TAJ7_9EURY</name>
<proteinExistence type="predicted"/>
<evidence type="ECO:0000313" key="2">
    <source>
        <dbReference type="Proteomes" id="UP000603056"/>
    </source>
</evidence>
<sequence length="61" mass="7226">MVFYSMIEYHKKSCVTRNHHIVIKYDNKHDNKRDNITAHNVKLAIIPDVQESINATMFSCY</sequence>
<protein>
    <submittedName>
        <fullName evidence="1">Uncharacterized protein</fullName>
    </submittedName>
</protein>
<organism evidence="1 2">
    <name type="scientific">Candidatus Argoarchaeum ethanivorans</name>
    <dbReference type="NCBI Taxonomy" id="2608793"/>
    <lineage>
        <taxon>Archaea</taxon>
        <taxon>Methanobacteriati</taxon>
        <taxon>Methanobacteriota</taxon>
        <taxon>Stenosarchaea group</taxon>
        <taxon>Methanomicrobia</taxon>
        <taxon>Methanosarcinales</taxon>
        <taxon>Methanosarcinales incertae sedis</taxon>
        <taxon>GOM Arc I cluster</taxon>
        <taxon>Candidatus Argoarchaeum</taxon>
    </lineage>
</organism>